<sequence>MIVAMDTSVLVYLFDDQARPPRQPGSREPLAHCAARITHLVETLSTDDARIVVPTPTLAELMVREGPATGTIVEKLKRHSRVRIVGFDERAAVEFAATQAERGRGRKRGQTPRAKAKFDDQIVAIAAVEGATRIYSDDRDIRKLAEGRFEVVGMFDLPLPPQGSLPFP</sequence>
<organism evidence="2 3">
    <name type="scientific">Minwuia thermotolerans</name>
    <dbReference type="NCBI Taxonomy" id="2056226"/>
    <lineage>
        <taxon>Bacteria</taxon>
        <taxon>Pseudomonadati</taxon>
        <taxon>Pseudomonadota</taxon>
        <taxon>Alphaproteobacteria</taxon>
        <taxon>Minwuiales</taxon>
        <taxon>Minwuiaceae</taxon>
        <taxon>Minwuia</taxon>
    </lineage>
</organism>
<dbReference type="Gene3D" id="3.40.50.1010">
    <property type="entry name" value="5'-nuclease"/>
    <property type="match status" value="1"/>
</dbReference>
<keyword evidence="3" id="KW-1185">Reference proteome</keyword>
<evidence type="ECO:0000313" key="2">
    <source>
        <dbReference type="EMBL" id="PJK30430.1"/>
    </source>
</evidence>
<dbReference type="EMBL" id="PHIG01000026">
    <property type="protein sequence ID" value="PJK30430.1"/>
    <property type="molecule type" value="Genomic_DNA"/>
</dbReference>
<dbReference type="SUPFAM" id="SSF88723">
    <property type="entry name" value="PIN domain-like"/>
    <property type="match status" value="1"/>
</dbReference>
<reference evidence="2 3" key="1">
    <citation type="submission" date="2017-11" db="EMBL/GenBank/DDBJ databases">
        <title>Draft genome sequence of Rhizobiales bacterium SY3-13.</title>
        <authorList>
            <person name="Sun C."/>
        </authorList>
    </citation>
    <scope>NUCLEOTIDE SEQUENCE [LARGE SCALE GENOMIC DNA]</scope>
    <source>
        <strain evidence="2 3">SY3-13</strain>
    </source>
</reference>
<dbReference type="AlphaFoldDB" id="A0A2M9G405"/>
<dbReference type="InterPro" id="IPR002716">
    <property type="entry name" value="PIN_dom"/>
</dbReference>
<name>A0A2M9G405_9PROT</name>
<comment type="caution">
    <text evidence="2">The sequence shown here is derived from an EMBL/GenBank/DDBJ whole genome shotgun (WGS) entry which is preliminary data.</text>
</comment>
<dbReference type="InterPro" id="IPR029060">
    <property type="entry name" value="PIN-like_dom_sf"/>
</dbReference>
<gene>
    <name evidence="2" type="ORF">CVT23_06700</name>
</gene>
<protein>
    <recommendedName>
        <fullName evidence="1">PIN domain-containing protein</fullName>
    </recommendedName>
</protein>
<evidence type="ECO:0000259" key="1">
    <source>
        <dbReference type="Pfam" id="PF01850"/>
    </source>
</evidence>
<evidence type="ECO:0000313" key="3">
    <source>
        <dbReference type="Proteomes" id="UP000229498"/>
    </source>
</evidence>
<dbReference type="Pfam" id="PF01850">
    <property type="entry name" value="PIN"/>
    <property type="match status" value="1"/>
</dbReference>
<accession>A0A2M9G405</accession>
<proteinExistence type="predicted"/>
<dbReference type="Proteomes" id="UP000229498">
    <property type="component" value="Unassembled WGS sequence"/>
</dbReference>
<feature type="domain" description="PIN" evidence="1">
    <location>
        <begin position="6"/>
        <end position="146"/>
    </location>
</feature>